<evidence type="ECO:0000256" key="1">
    <source>
        <dbReference type="ARBA" id="ARBA00004141"/>
    </source>
</evidence>
<accession>A0A553I6M6</accession>
<feature type="transmembrane region" description="Helical" evidence="5">
    <location>
        <begin position="176"/>
        <end position="200"/>
    </location>
</feature>
<evidence type="ECO:0000256" key="2">
    <source>
        <dbReference type="ARBA" id="ARBA00022692"/>
    </source>
</evidence>
<comment type="caution">
    <text evidence="6">The sequence shown here is derived from an EMBL/GenBank/DDBJ whole genome shotgun (WGS) entry which is preliminary data.</text>
</comment>
<evidence type="ECO:0008006" key="8">
    <source>
        <dbReference type="Google" id="ProtNLM"/>
    </source>
</evidence>
<feature type="transmembrane region" description="Helical" evidence="5">
    <location>
        <begin position="221"/>
        <end position="240"/>
    </location>
</feature>
<dbReference type="AlphaFoldDB" id="A0A553I6M6"/>
<keyword evidence="2 5" id="KW-0812">Transmembrane</keyword>
<feature type="transmembrane region" description="Helical" evidence="5">
    <location>
        <begin position="260"/>
        <end position="281"/>
    </location>
</feature>
<dbReference type="PANTHER" id="PTHR31465">
    <property type="entry name" value="PROTEIN RTA1-RELATED"/>
    <property type="match status" value="1"/>
</dbReference>
<reference evidence="7" key="1">
    <citation type="submission" date="2019-06" db="EMBL/GenBank/DDBJ databases">
        <title>Draft genome sequence of the griseofulvin-producing fungus Xylaria cubensis strain G536.</title>
        <authorList>
            <person name="Mead M.E."/>
            <person name="Raja H.A."/>
            <person name="Steenwyk J.L."/>
            <person name="Knowles S.L."/>
            <person name="Oberlies N.H."/>
            <person name="Rokas A."/>
        </authorList>
    </citation>
    <scope>NUCLEOTIDE SEQUENCE [LARGE SCALE GENOMIC DNA]</scope>
    <source>
        <strain evidence="7">G536</strain>
    </source>
</reference>
<feature type="transmembrane region" description="Helical" evidence="5">
    <location>
        <begin position="137"/>
        <end position="156"/>
    </location>
</feature>
<gene>
    <name evidence="6" type="ORF">FHL15_003401</name>
</gene>
<dbReference type="GO" id="GO:0005886">
    <property type="term" value="C:plasma membrane"/>
    <property type="evidence" value="ECO:0007669"/>
    <property type="project" value="TreeGrafter"/>
</dbReference>
<dbReference type="OrthoDB" id="3358017at2759"/>
<feature type="transmembrane region" description="Helical" evidence="5">
    <location>
        <begin position="42"/>
        <end position="60"/>
    </location>
</feature>
<feature type="transmembrane region" description="Helical" evidence="5">
    <location>
        <begin position="67"/>
        <end position="88"/>
    </location>
</feature>
<evidence type="ECO:0000256" key="5">
    <source>
        <dbReference type="SAM" id="Phobius"/>
    </source>
</evidence>
<dbReference type="Proteomes" id="UP000319160">
    <property type="component" value="Unassembled WGS sequence"/>
</dbReference>
<proteinExistence type="predicted"/>
<evidence type="ECO:0000313" key="6">
    <source>
        <dbReference type="EMBL" id="TRX95847.1"/>
    </source>
</evidence>
<evidence type="ECO:0000313" key="7">
    <source>
        <dbReference type="Proteomes" id="UP000319160"/>
    </source>
</evidence>
<keyword evidence="4 5" id="KW-0472">Membrane</keyword>
<dbReference type="GO" id="GO:0000324">
    <property type="term" value="C:fungal-type vacuole"/>
    <property type="evidence" value="ECO:0007669"/>
    <property type="project" value="TreeGrafter"/>
</dbReference>
<keyword evidence="7" id="KW-1185">Reference proteome</keyword>
<dbReference type="InterPro" id="IPR007568">
    <property type="entry name" value="RTA1"/>
</dbReference>
<protein>
    <recommendedName>
        <fullName evidence="8">RTA1 domain protein</fullName>
    </recommendedName>
</protein>
<organism evidence="6 7">
    <name type="scientific">Xylaria flabelliformis</name>
    <dbReference type="NCBI Taxonomy" id="2512241"/>
    <lineage>
        <taxon>Eukaryota</taxon>
        <taxon>Fungi</taxon>
        <taxon>Dikarya</taxon>
        <taxon>Ascomycota</taxon>
        <taxon>Pezizomycotina</taxon>
        <taxon>Sordariomycetes</taxon>
        <taxon>Xylariomycetidae</taxon>
        <taxon>Xylariales</taxon>
        <taxon>Xylariaceae</taxon>
        <taxon>Xylaria</taxon>
    </lineage>
</organism>
<dbReference type="STRING" id="2512241.A0A553I6M6"/>
<comment type="subcellular location">
    <subcellularLocation>
        <location evidence="1">Membrane</location>
        <topology evidence="1">Multi-pass membrane protein</topology>
    </subcellularLocation>
</comment>
<sequence length="409" mass="45214">MLFTYLTEEVTGFYEMADSVTCAAADCSQAFLYQPPALSPNAAFLAFFAALIPVALALGARYRSLGFAISIATGLALEVAGYTGRLLLHNNPNSRAEFTIFLVGTTLGPTCICGAMFLIVPRIVAVYGEGYHAWRPIWYLVFFFILTMITLILELAGSVLSTVQDAPTMVDTGVRILIVGLAVQLVALVIFVMHTLLFSIALRTRQHGLDPRHSHIYTSKLFRASIIAFTIATALVILRTAYRILQVAEGFQSPIAQAEVLFLVLDGGAVHVATTLLLVFYPARALGQSWPETSLRKLSRQTRRITRPEPARLLISRPSPVPDRLNMKSPMRTYSPGRADYTAPISQRGMVDSDNLCYITDLWSSRWQTGGLMQDETVHVNVLSGGGMMSQLLRYYVRFHDLTFQFTSV</sequence>
<dbReference type="PANTHER" id="PTHR31465:SF9">
    <property type="entry name" value="SPHINGOID LONG-CHAIN BASE TRANSPORTER RSB1"/>
    <property type="match status" value="1"/>
</dbReference>
<dbReference type="EMBL" id="VFLP01000014">
    <property type="protein sequence ID" value="TRX95847.1"/>
    <property type="molecule type" value="Genomic_DNA"/>
</dbReference>
<feature type="transmembrane region" description="Helical" evidence="5">
    <location>
        <begin position="100"/>
        <end position="125"/>
    </location>
</feature>
<dbReference type="Pfam" id="PF04479">
    <property type="entry name" value="RTA1"/>
    <property type="match status" value="1"/>
</dbReference>
<keyword evidence="3 5" id="KW-1133">Transmembrane helix</keyword>
<name>A0A553I6M6_9PEZI</name>
<evidence type="ECO:0000256" key="4">
    <source>
        <dbReference type="ARBA" id="ARBA00023136"/>
    </source>
</evidence>
<evidence type="ECO:0000256" key="3">
    <source>
        <dbReference type="ARBA" id="ARBA00022989"/>
    </source>
</evidence>